<feature type="compositionally biased region" description="Basic and acidic residues" evidence="1">
    <location>
        <begin position="633"/>
        <end position="659"/>
    </location>
</feature>
<evidence type="ECO:0000313" key="4">
    <source>
        <dbReference type="Proteomes" id="UP000265618"/>
    </source>
</evidence>
<feature type="compositionally biased region" description="Basic and acidic residues" evidence="1">
    <location>
        <begin position="834"/>
        <end position="848"/>
    </location>
</feature>
<dbReference type="OrthoDB" id="265717at2759"/>
<dbReference type="EMBL" id="BDIP01000856">
    <property type="protein sequence ID" value="GIQ82909.1"/>
    <property type="molecule type" value="Genomic_DNA"/>
</dbReference>
<reference evidence="3 4" key="1">
    <citation type="journal article" date="2018" name="PLoS ONE">
        <title>The draft genome of Kipferlia bialata reveals reductive genome evolution in fornicate parasites.</title>
        <authorList>
            <person name="Tanifuji G."/>
            <person name="Takabayashi S."/>
            <person name="Kume K."/>
            <person name="Takagi M."/>
            <person name="Nakayama T."/>
            <person name="Kamikawa R."/>
            <person name="Inagaki Y."/>
            <person name="Hashimoto T."/>
        </authorList>
    </citation>
    <scope>NUCLEOTIDE SEQUENCE [LARGE SCALE GENOMIC DNA]</scope>
    <source>
        <strain evidence="3">NY0173</strain>
    </source>
</reference>
<dbReference type="PROSITE" id="PS50280">
    <property type="entry name" value="SET"/>
    <property type="match status" value="1"/>
</dbReference>
<evidence type="ECO:0000259" key="2">
    <source>
        <dbReference type="PROSITE" id="PS50280"/>
    </source>
</evidence>
<organism evidence="3 4">
    <name type="scientific">Kipferlia bialata</name>
    <dbReference type="NCBI Taxonomy" id="797122"/>
    <lineage>
        <taxon>Eukaryota</taxon>
        <taxon>Metamonada</taxon>
        <taxon>Carpediemonas-like organisms</taxon>
        <taxon>Kipferlia</taxon>
    </lineage>
</organism>
<dbReference type="Proteomes" id="UP000265618">
    <property type="component" value="Unassembled WGS sequence"/>
</dbReference>
<dbReference type="CDD" id="cd20071">
    <property type="entry name" value="SET_SMYD"/>
    <property type="match status" value="1"/>
</dbReference>
<feature type="region of interest" description="Disordered" evidence="1">
    <location>
        <begin position="450"/>
        <end position="535"/>
    </location>
</feature>
<dbReference type="InterPro" id="IPR001214">
    <property type="entry name" value="SET_dom"/>
</dbReference>
<name>A0A9K3CWJ3_9EUKA</name>
<feature type="region of interest" description="Disordered" evidence="1">
    <location>
        <begin position="1299"/>
        <end position="1353"/>
    </location>
</feature>
<feature type="compositionally biased region" description="Basic and acidic residues" evidence="1">
    <location>
        <begin position="682"/>
        <end position="694"/>
    </location>
</feature>
<feature type="compositionally biased region" description="Polar residues" evidence="1">
    <location>
        <begin position="1005"/>
        <end position="1016"/>
    </location>
</feature>
<feature type="compositionally biased region" description="Acidic residues" evidence="1">
    <location>
        <begin position="465"/>
        <end position="480"/>
    </location>
</feature>
<dbReference type="PANTHER" id="PTHR47332">
    <property type="entry name" value="SET DOMAIN-CONTAINING PROTEIN 5"/>
    <property type="match status" value="1"/>
</dbReference>
<dbReference type="InterPro" id="IPR046341">
    <property type="entry name" value="SET_dom_sf"/>
</dbReference>
<feature type="compositionally biased region" description="Basic and acidic residues" evidence="1">
    <location>
        <begin position="399"/>
        <end position="409"/>
    </location>
</feature>
<feature type="compositionally biased region" description="Basic and acidic residues" evidence="1">
    <location>
        <begin position="721"/>
        <end position="737"/>
    </location>
</feature>
<dbReference type="InterPro" id="IPR001611">
    <property type="entry name" value="Leu-rich_rpt"/>
</dbReference>
<evidence type="ECO:0000256" key="1">
    <source>
        <dbReference type="SAM" id="MobiDB-lite"/>
    </source>
</evidence>
<feature type="compositionally biased region" description="Basic and acidic residues" evidence="1">
    <location>
        <begin position="1329"/>
        <end position="1339"/>
    </location>
</feature>
<feature type="region of interest" description="Disordered" evidence="1">
    <location>
        <begin position="558"/>
        <end position="669"/>
    </location>
</feature>
<feature type="compositionally biased region" description="Basic residues" evidence="1">
    <location>
        <begin position="762"/>
        <end position="774"/>
    </location>
</feature>
<dbReference type="SUPFAM" id="SSF82199">
    <property type="entry name" value="SET domain"/>
    <property type="match status" value="1"/>
</dbReference>
<keyword evidence="4" id="KW-1185">Reference proteome</keyword>
<evidence type="ECO:0000313" key="3">
    <source>
        <dbReference type="EMBL" id="GIQ82909.1"/>
    </source>
</evidence>
<feature type="region of interest" description="Disordered" evidence="1">
    <location>
        <begin position="719"/>
        <end position="1218"/>
    </location>
</feature>
<feature type="domain" description="SET" evidence="2">
    <location>
        <begin position="1"/>
        <end position="50"/>
    </location>
</feature>
<feature type="compositionally biased region" description="Basic and acidic residues" evidence="1">
    <location>
        <begin position="1138"/>
        <end position="1157"/>
    </location>
</feature>
<dbReference type="InterPro" id="IPR032675">
    <property type="entry name" value="LRR_dom_sf"/>
</dbReference>
<sequence>GAVFAVGSRFNHSCTPNVSKVWVDRKKKVSERFTAARDIEAGEELTIHYCDIRAERSFRRTKLEGSYHFTCTCPDCMLEGDERKASDEARERMAHLTGELPNMARAAFKGVDAARELLALHETHLHALPVYVRQAAYQGFEMALYKRDIAEARGFIYRVLANQILMEGDGHHCTEWRKYCEDPSTHRIAQAQGLKSVKKPFEMPPYESMVEIKPAVESLQCLDVSYNNLTSLSTLRNLTHNTALHTLSLTGNGLTSCKRYRTMVNTILPSLCVLDSLVLRRGGRGYKYSLDSVSRTPGVVRGLPEPKSPAYPGVDSVRRMREKYTEKEREAERERTTERGLEAMRQIHSLSPSSASQSLVLSASDHALSPVVRMALGASVVAPPAAHTESAVVSDTVGEGERGDACMHESEEEDDGASFMTATGDGSVGRDHTPEGGEEHDLSIIVEETHPSDATGAEGKGADVDASDEESGVEVSEDDGTGFVVLLESGEKAGEGESAAVPPETEDVPSSISAQPTTVEGEEVETPVATPSPPEVYADAGECTTPLTNRDASVIHVARDAGFGGRGTVQGESTASGRDPTPETGGEGESGSPRRDRFVLKRVSSSSEAYPDISTLLRPMLPCAPGTGSSGDKTPEPEERAPIPTPEHRERQRERERGTGSDQLGGTSVMAELRSVSSLISHMREREGKAEGVAERGQTGVKQELGQVGHLLDHIMAQMQEQERERERERAKGKERSTITYKQPPLDIHELGSSSAVASTKRERRGGKRVRRSLVMKTDPSQRKVVGLGGEREVPQGGGGSAPAPMSERRIRQRVLLTPQPASALLQPTLRPVRQGEGERGRERELQGVRRGSASGGPSQSLRVMEEMVERERERALLRGREREMQRQRERQQGSAAVDPDDLDDMIQREEAELDSLSQTQARIHVQGQGERERERPRAHREEPEGMKARTSRPPSATRRGARTPVRSMRDRGRAPAKQSLHRKPDLGCNFHSTTTRPGHKRFRSASSVRSGQRRASVTRPGPTPSSHGSGSYGSGSARARPVARRATSQQRGGRERVRERERDVQRIISGSSRVGRERERSGPRRERERVVSKAPEMDSLRKLLTAQSHSVVRPGGPGTMRTTRSHPQNEWETMTTEEARLEREDSGVRPVQREETLYADAIDDNSYSRSHSRTVSVELSEEERERDDVVPQTSSKPAGSVIGTGRERNTAPKASTKQKDYPMMSLYALDTLDALRAGNASMSAQLKAVKAQTGSLQHRERSLVKQRDELMEALAEGEAEDGAGTTDPTLGVANIVPVSPSVSASGDDTSEDPAPIPMPPRERSRHTLLGDRQREKSRSGSRHTLLGEDQDVYHSCVQLPYTPSSVSEGFPE</sequence>
<accession>A0A9K3CWJ3</accession>
<feature type="compositionally biased region" description="Basic and acidic residues" evidence="1">
    <location>
        <begin position="1053"/>
        <end position="1066"/>
    </location>
</feature>
<feature type="compositionally biased region" description="Basic and acidic residues" evidence="1">
    <location>
        <begin position="1075"/>
        <end position="1102"/>
    </location>
</feature>
<feature type="non-terminal residue" evidence="3">
    <location>
        <position position="1"/>
    </location>
</feature>
<gene>
    <name evidence="3" type="ORF">KIPB_004133</name>
</gene>
<dbReference type="PANTHER" id="PTHR47332:SF2">
    <property type="entry name" value="SET-6"/>
    <property type="match status" value="1"/>
</dbReference>
<feature type="compositionally biased region" description="Basic and acidic residues" evidence="1">
    <location>
        <begin position="930"/>
        <end position="948"/>
    </location>
</feature>
<dbReference type="PROSITE" id="PS51450">
    <property type="entry name" value="LRR"/>
    <property type="match status" value="1"/>
</dbReference>
<dbReference type="Gene3D" id="2.170.270.10">
    <property type="entry name" value="SET domain"/>
    <property type="match status" value="1"/>
</dbReference>
<feature type="compositionally biased region" description="Polar residues" evidence="1">
    <location>
        <begin position="1121"/>
        <end position="1137"/>
    </location>
</feature>
<feature type="region of interest" description="Disordered" evidence="1">
    <location>
        <begin position="390"/>
        <end position="421"/>
    </location>
</feature>
<dbReference type="InterPro" id="IPR053185">
    <property type="entry name" value="SET_domain_protein"/>
</dbReference>
<feature type="region of interest" description="Disordered" evidence="1">
    <location>
        <begin position="681"/>
        <end position="701"/>
    </location>
</feature>
<comment type="caution">
    <text evidence="3">The sequence shown here is derived from an EMBL/GenBank/DDBJ whole genome shotgun (WGS) entry which is preliminary data.</text>
</comment>
<protein>
    <recommendedName>
        <fullName evidence="2">SET domain-containing protein</fullName>
    </recommendedName>
</protein>
<dbReference type="SUPFAM" id="SSF52058">
    <property type="entry name" value="L domain-like"/>
    <property type="match status" value="1"/>
</dbReference>
<dbReference type="Gene3D" id="3.80.10.10">
    <property type="entry name" value="Ribonuclease Inhibitor"/>
    <property type="match status" value="1"/>
</dbReference>
<feature type="compositionally biased region" description="Basic and acidic residues" evidence="1">
    <location>
        <begin position="864"/>
        <end position="892"/>
    </location>
</feature>
<dbReference type="Pfam" id="PF00856">
    <property type="entry name" value="SET"/>
    <property type="match status" value="1"/>
</dbReference>
<proteinExistence type="predicted"/>